<keyword evidence="1" id="KW-0732">Signal</keyword>
<evidence type="ECO:0000256" key="1">
    <source>
        <dbReference type="SAM" id="SignalP"/>
    </source>
</evidence>
<dbReference type="Proteomes" id="UP001219525">
    <property type="component" value="Unassembled WGS sequence"/>
</dbReference>
<gene>
    <name evidence="2" type="ORF">GGX14DRAFT_479451</name>
</gene>
<dbReference type="AlphaFoldDB" id="A0AAD6UYB4"/>
<sequence length="83" mass="8768">MKFLTVFLASLLAVVAANPIGDIAAREPATLHCDIVPFLSCKGGIDQQLDCQAISWTCPGNGLHPVISNKTCAKQCVCEIPCP</sequence>
<accession>A0AAD6UYB4</accession>
<keyword evidence="3" id="KW-1185">Reference proteome</keyword>
<name>A0AAD6UYB4_9AGAR</name>
<comment type="caution">
    <text evidence="2">The sequence shown here is derived from an EMBL/GenBank/DDBJ whole genome shotgun (WGS) entry which is preliminary data.</text>
</comment>
<proteinExistence type="predicted"/>
<feature type="chain" id="PRO_5041961432" evidence="1">
    <location>
        <begin position="18"/>
        <end position="83"/>
    </location>
</feature>
<reference evidence="2" key="1">
    <citation type="submission" date="2023-03" db="EMBL/GenBank/DDBJ databases">
        <title>Massive genome expansion in bonnet fungi (Mycena s.s.) driven by repeated elements and novel gene families across ecological guilds.</title>
        <authorList>
            <consortium name="Lawrence Berkeley National Laboratory"/>
            <person name="Harder C.B."/>
            <person name="Miyauchi S."/>
            <person name="Viragh M."/>
            <person name="Kuo A."/>
            <person name="Thoen E."/>
            <person name="Andreopoulos B."/>
            <person name="Lu D."/>
            <person name="Skrede I."/>
            <person name="Drula E."/>
            <person name="Henrissat B."/>
            <person name="Morin E."/>
            <person name="Kohler A."/>
            <person name="Barry K."/>
            <person name="LaButti K."/>
            <person name="Morin E."/>
            <person name="Salamov A."/>
            <person name="Lipzen A."/>
            <person name="Mereny Z."/>
            <person name="Hegedus B."/>
            <person name="Baldrian P."/>
            <person name="Stursova M."/>
            <person name="Weitz H."/>
            <person name="Taylor A."/>
            <person name="Grigoriev I.V."/>
            <person name="Nagy L.G."/>
            <person name="Martin F."/>
            <person name="Kauserud H."/>
        </authorList>
    </citation>
    <scope>NUCLEOTIDE SEQUENCE</scope>
    <source>
        <strain evidence="2">9144</strain>
    </source>
</reference>
<evidence type="ECO:0000313" key="2">
    <source>
        <dbReference type="EMBL" id="KAJ7192916.1"/>
    </source>
</evidence>
<feature type="signal peptide" evidence="1">
    <location>
        <begin position="1"/>
        <end position="17"/>
    </location>
</feature>
<organism evidence="2 3">
    <name type="scientific">Mycena pura</name>
    <dbReference type="NCBI Taxonomy" id="153505"/>
    <lineage>
        <taxon>Eukaryota</taxon>
        <taxon>Fungi</taxon>
        <taxon>Dikarya</taxon>
        <taxon>Basidiomycota</taxon>
        <taxon>Agaricomycotina</taxon>
        <taxon>Agaricomycetes</taxon>
        <taxon>Agaricomycetidae</taxon>
        <taxon>Agaricales</taxon>
        <taxon>Marasmiineae</taxon>
        <taxon>Mycenaceae</taxon>
        <taxon>Mycena</taxon>
    </lineage>
</organism>
<protein>
    <submittedName>
        <fullName evidence="2">Uncharacterized protein</fullName>
    </submittedName>
</protein>
<evidence type="ECO:0000313" key="3">
    <source>
        <dbReference type="Proteomes" id="UP001219525"/>
    </source>
</evidence>
<dbReference type="EMBL" id="JARJCW010000114">
    <property type="protein sequence ID" value="KAJ7192916.1"/>
    <property type="molecule type" value="Genomic_DNA"/>
</dbReference>